<evidence type="ECO:0000256" key="1">
    <source>
        <dbReference type="SAM" id="MobiDB-lite"/>
    </source>
</evidence>
<feature type="compositionally biased region" description="Polar residues" evidence="1">
    <location>
        <begin position="49"/>
        <end position="66"/>
    </location>
</feature>
<dbReference type="HOGENOM" id="CLU_1250433_0_0_1"/>
<accession>A0A074WXS0</accession>
<keyword evidence="3" id="KW-1185">Reference proteome</keyword>
<name>A0A074WXS0_9PEZI</name>
<feature type="region of interest" description="Disordered" evidence="1">
    <location>
        <begin position="1"/>
        <end position="20"/>
    </location>
</feature>
<feature type="region of interest" description="Disordered" evidence="1">
    <location>
        <begin position="49"/>
        <end position="91"/>
    </location>
</feature>
<dbReference type="AlphaFoldDB" id="A0A074WXS0"/>
<dbReference type="RefSeq" id="XP_013430538.1">
    <property type="nucleotide sequence ID" value="XM_013575084.1"/>
</dbReference>
<dbReference type="OrthoDB" id="3927591at2759"/>
<dbReference type="GeneID" id="25416457"/>
<dbReference type="Proteomes" id="UP000027730">
    <property type="component" value="Unassembled WGS sequence"/>
</dbReference>
<reference evidence="2 3" key="1">
    <citation type="journal article" date="2014" name="BMC Genomics">
        <title>Genome sequencing of four Aureobasidium pullulans varieties: biotechnological potential, stress tolerance, and description of new species.</title>
        <authorList>
            <person name="Gostin Ar C."/>
            <person name="Ohm R.A."/>
            <person name="Kogej T."/>
            <person name="Sonjak S."/>
            <person name="Turk M."/>
            <person name="Zajc J."/>
            <person name="Zalar P."/>
            <person name="Grube M."/>
            <person name="Sun H."/>
            <person name="Han J."/>
            <person name="Sharma A."/>
            <person name="Chiniquy J."/>
            <person name="Ngan C.Y."/>
            <person name="Lipzen A."/>
            <person name="Barry K."/>
            <person name="Grigoriev I.V."/>
            <person name="Gunde-Cimerman N."/>
        </authorList>
    </citation>
    <scope>NUCLEOTIDE SEQUENCE [LARGE SCALE GENOMIC DNA]</scope>
    <source>
        <strain evidence="2 3">CBS 147.97</strain>
    </source>
</reference>
<gene>
    <name evidence="2" type="ORF">M436DRAFT_79551</name>
</gene>
<dbReference type="EMBL" id="KL584704">
    <property type="protein sequence ID" value="KEQ76304.1"/>
    <property type="molecule type" value="Genomic_DNA"/>
</dbReference>
<organism evidence="2 3">
    <name type="scientific">Aureobasidium namibiae CBS 147.97</name>
    <dbReference type="NCBI Taxonomy" id="1043004"/>
    <lineage>
        <taxon>Eukaryota</taxon>
        <taxon>Fungi</taxon>
        <taxon>Dikarya</taxon>
        <taxon>Ascomycota</taxon>
        <taxon>Pezizomycotina</taxon>
        <taxon>Dothideomycetes</taxon>
        <taxon>Dothideomycetidae</taxon>
        <taxon>Dothideales</taxon>
        <taxon>Saccotheciaceae</taxon>
        <taxon>Aureobasidium</taxon>
    </lineage>
</organism>
<feature type="compositionally biased region" description="Basic and acidic residues" evidence="1">
    <location>
        <begin position="68"/>
        <end position="77"/>
    </location>
</feature>
<proteinExistence type="predicted"/>
<protein>
    <submittedName>
        <fullName evidence="2">Uncharacterized protein</fullName>
    </submittedName>
</protein>
<evidence type="ECO:0000313" key="2">
    <source>
        <dbReference type="EMBL" id="KEQ76304.1"/>
    </source>
</evidence>
<evidence type="ECO:0000313" key="3">
    <source>
        <dbReference type="Proteomes" id="UP000027730"/>
    </source>
</evidence>
<sequence>MSYHSYEVTPDQPGLPAQPSRVAYAPLGQHAGVRYVSSGQPASNVRYVSSYQPSQTTHSHQPQQVTRSIDRRDDRSASPRRGTGRRRSSADVPLMYLRQRRISAIADDLPIRYRRDHPNTAQNIYHQDRLFEHSSSCRRVDGRFHCYCGFTTARQVEHVSHATRAHRAPTPFVCPVCGIHCPRGLYQYNDHLQTYHPGIVQHAALQYRNDRFVRRDGSYYN</sequence>